<dbReference type="CDD" id="cd00542">
    <property type="entry name" value="Ntn_PVA"/>
    <property type="match status" value="1"/>
</dbReference>
<dbReference type="Gene3D" id="3.60.60.10">
    <property type="entry name" value="Penicillin V Acylase, Chain A"/>
    <property type="match status" value="1"/>
</dbReference>
<feature type="domain" description="Choloylglycine hydrolase/NAAA C-terminal" evidence="3">
    <location>
        <begin position="2"/>
        <end position="314"/>
    </location>
</feature>
<dbReference type="InterPro" id="IPR029132">
    <property type="entry name" value="CBAH/NAAA_C"/>
</dbReference>
<sequence>MCTSFAFTSQFDANYLARTMDFSFSLNSFPKAIPRNYEWTSNNGRDFKLNYGFVGTAMTVNGVVFGDGINEKGLSIAVLYYQGEASYATSTSNDNINLEPEEFIMWFLGMNESIRDFKEQADNVRLLKQVNPALDSVPPLHFMITDQSGQSIVVIPSDGQLIIKENPIRVLTNNPNLEWHYQNVRQYTHFNIEAPSPSLLGIESVKPFGVESGTEVLPGGYTSPSRFVKMAYFRQFIEDAEDENKRLNNLFKLLDTVSIPRGVVLDEGTIYYTQYQAIVDTHHLTYYFKDYNGSDVYQIKLTDEILNASDAITYTVKPKLNLIDLTEESSDHQ</sequence>
<dbReference type="InterPro" id="IPR052193">
    <property type="entry name" value="Peptidase_C59"/>
</dbReference>
<dbReference type="RefSeq" id="WP_156666387.1">
    <property type="nucleotide sequence ID" value="NZ_CACRUO010000007.1"/>
</dbReference>
<dbReference type="AlphaFoldDB" id="A0A6N2YF27"/>
<keyword evidence="2 4" id="KW-0378">Hydrolase</keyword>
<organism evidence="4">
    <name type="scientific">Staphylococcus simulans</name>
    <dbReference type="NCBI Taxonomy" id="1286"/>
    <lineage>
        <taxon>Bacteria</taxon>
        <taxon>Bacillati</taxon>
        <taxon>Bacillota</taxon>
        <taxon>Bacilli</taxon>
        <taxon>Bacillales</taxon>
        <taxon>Staphylococcaceae</taxon>
        <taxon>Staphylococcus</taxon>
    </lineage>
</organism>
<dbReference type="InterPro" id="IPR029055">
    <property type="entry name" value="Ntn_hydrolases_N"/>
</dbReference>
<dbReference type="GO" id="GO:0008953">
    <property type="term" value="F:penicillin amidase activity"/>
    <property type="evidence" value="ECO:0007669"/>
    <property type="project" value="UniProtKB-EC"/>
</dbReference>
<protein>
    <submittedName>
        <fullName evidence="4">Penicillin acylase</fullName>
        <ecNumber evidence="4">3.5.1.11</ecNumber>
    </submittedName>
</protein>
<reference evidence="4" key="1">
    <citation type="submission" date="2019-11" db="EMBL/GenBank/DDBJ databases">
        <authorList>
            <person name="Feng L."/>
        </authorList>
    </citation>
    <scope>NUCLEOTIDE SEQUENCE</scope>
    <source>
        <strain evidence="4">SsimulansLFYP27</strain>
    </source>
</reference>
<evidence type="ECO:0000313" key="4">
    <source>
        <dbReference type="EMBL" id="VYT64300.1"/>
    </source>
</evidence>
<dbReference type="EC" id="3.5.1.11" evidence="4"/>
<dbReference type="PANTHER" id="PTHR35527">
    <property type="entry name" value="CHOLOYLGLYCINE HYDROLASE"/>
    <property type="match status" value="1"/>
</dbReference>
<proteinExistence type="inferred from homology"/>
<dbReference type="PANTHER" id="PTHR35527:SF2">
    <property type="entry name" value="HYDROLASE"/>
    <property type="match status" value="1"/>
</dbReference>
<evidence type="ECO:0000256" key="1">
    <source>
        <dbReference type="ARBA" id="ARBA00006625"/>
    </source>
</evidence>
<dbReference type="EMBL" id="CACRUO010000007">
    <property type="protein sequence ID" value="VYT64300.1"/>
    <property type="molecule type" value="Genomic_DNA"/>
</dbReference>
<dbReference type="Pfam" id="PF02275">
    <property type="entry name" value="CBAH"/>
    <property type="match status" value="1"/>
</dbReference>
<gene>
    <name evidence="4" type="ORF">SSLFYP27_00332</name>
</gene>
<accession>A0A6N2YF27</accession>
<name>A0A6N2YF27_STASI</name>
<evidence type="ECO:0000256" key="2">
    <source>
        <dbReference type="ARBA" id="ARBA00022801"/>
    </source>
</evidence>
<comment type="similarity">
    <text evidence="1">Belongs to the peptidase C59 family.</text>
</comment>
<evidence type="ECO:0000259" key="3">
    <source>
        <dbReference type="Pfam" id="PF02275"/>
    </source>
</evidence>
<dbReference type="SUPFAM" id="SSF56235">
    <property type="entry name" value="N-terminal nucleophile aminohydrolases (Ntn hydrolases)"/>
    <property type="match status" value="1"/>
</dbReference>